<evidence type="ECO:0000256" key="9">
    <source>
        <dbReference type="SAM" id="MobiDB-lite"/>
    </source>
</evidence>
<dbReference type="FunFam" id="1.20.1530.20:FF:000009">
    <property type="entry name" value="Arsenite transporter, ACR3 family"/>
    <property type="match status" value="1"/>
</dbReference>
<evidence type="ECO:0000256" key="5">
    <source>
        <dbReference type="ARBA" id="ARBA00022692"/>
    </source>
</evidence>
<reference evidence="11" key="1">
    <citation type="journal article" date="2020" name="Fungal Divers.">
        <title>Resolving the Mortierellaceae phylogeny through synthesis of multi-gene phylogenetics and phylogenomics.</title>
        <authorList>
            <person name="Vandepol N."/>
            <person name="Liber J."/>
            <person name="Desiro A."/>
            <person name="Na H."/>
            <person name="Kennedy M."/>
            <person name="Barry K."/>
            <person name="Grigoriev I.V."/>
            <person name="Miller A.N."/>
            <person name="O'Donnell K."/>
            <person name="Stajich J.E."/>
            <person name="Bonito G."/>
        </authorList>
    </citation>
    <scope>NUCLEOTIDE SEQUENCE</scope>
    <source>
        <strain evidence="11">NVP60</strain>
    </source>
</reference>
<dbReference type="GO" id="GO:0005886">
    <property type="term" value="C:plasma membrane"/>
    <property type="evidence" value="ECO:0007669"/>
    <property type="project" value="UniProtKB-SubCell"/>
</dbReference>
<dbReference type="GO" id="GO:0015297">
    <property type="term" value="F:antiporter activity"/>
    <property type="evidence" value="ECO:0007669"/>
    <property type="project" value="InterPro"/>
</dbReference>
<keyword evidence="12" id="KW-1185">Reference proteome</keyword>
<evidence type="ECO:0008006" key="13">
    <source>
        <dbReference type="Google" id="ProtNLM"/>
    </source>
</evidence>
<proteinExistence type="inferred from homology"/>
<feature type="transmembrane region" description="Helical" evidence="10">
    <location>
        <begin position="154"/>
        <end position="176"/>
    </location>
</feature>
<feature type="transmembrane region" description="Helical" evidence="10">
    <location>
        <begin position="118"/>
        <end position="142"/>
    </location>
</feature>
<evidence type="ECO:0000256" key="10">
    <source>
        <dbReference type="SAM" id="Phobius"/>
    </source>
</evidence>
<evidence type="ECO:0000256" key="4">
    <source>
        <dbReference type="ARBA" id="ARBA00022475"/>
    </source>
</evidence>
<keyword evidence="4" id="KW-1003">Cell membrane</keyword>
<dbReference type="InterPro" id="IPR004706">
    <property type="entry name" value="Arsenical-R_Acr3"/>
</dbReference>
<dbReference type="OrthoDB" id="187348at2759"/>
<evidence type="ECO:0000313" key="12">
    <source>
        <dbReference type="Proteomes" id="UP000823405"/>
    </source>
</evidence>
<dbReference type="PANTHER" id="PTHR43057">
    <property type="entry name" value="ARSENITE EFFLUX TRANSPORTER"/>
    <property type="match status" value="1"/>
</dbReference>
<dbReference type="Proteomes" id="UP000823405">
    <property type="component" value="Unassembled WGS sequence"/>
</dbReference>
<feature type="region of interest" description="Disordered" evidence="9">
    <location>
        <begin position="320"/>
        <end position="355"/>
    </location>
</feature>
<protein>
    <recommendedName>
        <fullName evidence="13">Arsenical-resistance protein ACR3</fullName>
    </recommendedName>
</protein>
<dbReference type="InterPro" id="IPR002657">
    <property type="entry name" value="BilAc:Na_symport/Acr3"/>
</dbReference>
<feature type="non-terminal residue" evidence="11">
    <location>
        <position position="376"/>
    </location>
</feature>
<keyword evidence="5 10" id="KW-0812">Transmembrane</keyword>
<feature type="transmembrane region" description="Helical" evidence="10">
    <location>
        <begin position="258"/>
        <end position="279"/>
    </location>
</feature>
<keyword evidence="3" id="KW-0813">Transport</keyword>
<evidence type="ECO:0000313" key="11">
    <source>
        <dbReference type="EMBL" id="KAG0281396.1"/>
    </source>
</evidence>
<dbReference type="GO" id="GO:0015105">
    <property type="term" value="F:arsenite transmembrane transporter activity"/>
    <property type="evidence" value="ECO:0007669"/>
    <property type="project" value="TreeGrafter"/>
</dbReference>
<feature type="transmembrane region" description="Helical" evidence="10">
    <location>
        <begin position="285"/>
        <end position="305"/>
    </location>
</feature>
<evidence type="ECO:0000256" key="2">
    <source>
        <dbReference type="ARBA" id="ARBA00010110"/>
    </source>
</evidence>
<name>A0A9P6UE28_9FUNG</name>
<comment type="subcellular location">
    <subcellularLocation>
        <location evidence="1">Cell membrane</location>
        <topology evidence="1">Multi-pass membrane protein</topology>
    </subcellularLocation>
</comment>
<feature type="transmembrane region" description="Helical" evidence="10">
    <location>
        <begin position="229"/>
        <end position="246"/>
    </location>
</feature>
<dbReference type="EMBL" id="JAAAIN010004405">
    <property type="protein sequence ID" value="KAG0281396.1"/>
    <property type="molecule type" value="Genomic_DNA"/>
</dbReference>
<dbReference type="Pfam" id="PF01758">
    <property type="entry name" value="SBF"/>
    <property type="match status" value="1"/>
</dbReference>
<evidence type="ECO:0000256" key="1">
    <source>
        <dbReference type="ARBA" id="ARBA00004651"/>
    </source>
</evidence>
<dbReference type="AlphaFoldDB" id="A0A9P6UE28"/>
<keyword evidence="7 10" id="KW-1133">Transmembrane helix</keyword>
<accession>A0A9P6UE28</accession>
<sequence>LIGYYVPNVETVLDAAKFADVSLPIAIGLLVMMYPVFCRIKYEELGELFKGKFMRNQILFSLVVNWIIAPLFMVALAWMTLPDLPDYRSGVILVGVARCIAMVLIWNQLAGGNQEFCAVTVAVNSLLQIVLYGPLAYFYVVIVGKGTAFHIDMWIIVRSVLIYMGIPLLAGFLTRWTLRRYEWYNKTFVPVVGKLSLLALLYVIVVMFALQGHEIVNDIGNVLRTAVPLILYFVAIFIGVLWWCLATKVPYDIAVPQCFTAASNNFELAIAVAVGTYGVKSKEALAATIGPLIEVPMLLLLVYVIKFVRDRWYPSQLSVQSGSEKNDTASIAATPAQTPRTSLNEQRPATKMTQEQSIKKAMKKTVQANIINMSLI</sequence>
<dbReference type="GO" id="GO:0015104">
    <property type="term" value="F:antimonite transmembrane transporter activity"/>
    <property type="evidence" value="ECO:0007669"/>
    <property type="project" value="TreeGrafter"/>
</dbReference>
<dbReference type="InterPro" id="IPR038770">
    <property type="entry name" value="Na+/solute_symporter_sf"/>
</dbReference>
<dbReference type="Gene3D" id="1.20.1530.20">
    <property type="match status" value="1"/>
</dbReference>
<feature type="transmembrane region" description="Helical" evidence="10">
    <location>
        <begin position="188"/>
        <end position="209"/>
    </location>
</feature>
<dbReference type="NCBIfam" id="TIGR00832">
    <property type="entry name" value="acr3"/>
    <property type="match status" value="1"/>
</dbReference>
<dbReference type="PIRSF" id="PIRSF005508">
    <property type="entry name" value="Acr3"/>
    <property type="match status" value="1"/>
</dbReference>
<dbReference type="GO" id="GO:0046685">
    <property type="term" value="P:response to arsenic-containing substance"/>
    <property type="evidence" value="ECO:0007669"/>
    <property type="project" value="UniProtKB-KW"/>
</dbReference>
<feature type="transmembrane region" description="Helical" evidence="10">
    <location>
        <begin position="58"/>
        <end position="81"/>
    </location>
</feature>
<organism evidence="11 12">
    <name type="scientific">Linnemannia gamsii</name>
    <dbReference type="NCBI Taxonomy" id="64522"/>
    <lineage>
        <taxon>Eukaryota</taxon>
        <taxon>Fungi</taxon>
        <taxon>Fungi incertae sedis</taxon>
        <taxon>Mucoromycota</taxon>
        <taxon>Mortierellomycotina</taxon>
        <taxon>Mortierellomycetes</taxon>
        <taxon>Mortierellales</taxon>
        <taxon>Mortierellaceae</taxon>
        <taxon>Linnemannia</taxon>
    </lineage>
</organism>
<keyword evidence="8 10" id="KW-0472">Membrane</keyword>
<keyword evidence="6" id="KW-0059">Arsenical resistance</keyword>
<gene>
    <name evidence="11" type="ORF">BGZ97_009274</name>
</gene>
<feature type="transmembrane region" description="Helical" evidence="10">
    <location>
        <begin position="18"/>
        <end position="37"/>
    </location>
</feature>
<comment type="caution">
    <text evidence="11">The sequence shown here is derived from an EMBL/GenBank/DDBJ whole genome shotgun (WGS) entry which is preliminary data.</text>
</comment>
<evidence type="ECO:0000256" key="3">
    <source>
        <dbReference type="ARBA" id="ARBA00022448"/>
    </source>
</evidence>
<evidence type="ECO:0000256" key="8">
    <source>
        <dbReference type="ARBA" id="ARBA00023136"/>
    </source>
</evidence>
<comment type="similarity">
    <text evidence="2">Belongs to the arsenical resistance-3 (ACR3) (TC 2.A.59) family.</text>
</comment>
<evidence type="ECO:0000256" key="6">
    <source>
        <dbReference type="ARBA" id="ARBA00022849"/>
    </source>
</evidence>
<dbReference type="PANTHER" id="PTHR43057:SF1">
    <property type="entry name" value="ARSENICAL-RESISTANCE PROTEIN 3"/>
    <property type="match status" value="1"/>
</dbReference>
<feature type="transmembrane region" description="Helical" evidence="10">
    <location>
        <begin position="87"/>
        <end position="106"/>
    </location>
</feature>
<evidence type="ECO:0000256" key="7">
    <source>
        <dbReference type="ARBA" id="ARBA00022989"/>
    </source>
</evidence>